<protein>
    <submittedName>
        <fullName evidence="1">Uncharacterized protein</fullName>
    </submittedName>
</protein>
<name>A0A3N0CF89_9ACTN</name>
<keyword evidence="2" id="KW-1185">Reference proteome</keyword>
<dbReference type="InterPro" id="IPR028964">
    <property type="entry name" value="Imm8"/>
</dbReference>
<dbReference type="Proteomes" id="UP000267128">
    <property type="component" value="Unassembled WGS sequence"/>
</dbReference>
<reference evidence="1 2" key="1">
    <citation type="submission" date="2018-11" db="EMBL/GenBank/DDBJ databases">
        <authorList>
            <person name="Li F."/>
        </authorList>
    </citation>
    <scope>NUCLEOTIDE SEQUENCE [LARGE SCALE GENOMIC DNA]</scope>
    <source>
        <strain evidence="1 2">Gsoil 097</strain>
    </source>
</reference>
<dbReference type="Pfam" id="PF15586">
    <property type="entry name" value="Imm8"/>
    <property type="match status" value="1"/>
</dbReference>
<proteinExistence type="predicted"/>
<evidence type="ECO:0000313" key="1">
    <source>
        <dbReference type="EMBL" id="RNL62098.1"/>
    </source>
</evidence>
<dbReference type="EMBL" id="RJSE01000007">
    <property type="protein sequence ID" value="RNL62098.1"/>
    <property type="molecule type" value="Genomic_DNA"/>
</dbReference>
<organism evidence="1 2">
    <name type="scientific">Nocardioides marmoriginsengisoli</name>
    <dbReference type="NCBI Taxonomy" id="661483"/>
    <lineage>
        <taxon>Bacteria</taxon>
        <taxon>Bacillati</taxon>
        <taxon>Actinomycetota</taxon>
        <taxon>Actinomycetes</taxon>
        <taxon>Propionibacteriales</taxon>
        <taxon>Nocardioidaceae</taxon>
        <taxon>Nocardioides</taxon>
    </lineage>
</organism>
<evidence type="ECO:0000313" key="2">
    <source>
        <dbReference type="Proteomes" id="UP000267128"/>
    </source>
</evidence>
<gene>
    <name evidence="1" type="ORF">EFK50_09810</name>
</gene>
<accession>A0A3N0CF89</accession>
<dbReference type="AlphaFoldDB" id="A0A3N0CF89"/>
<dbReference type="RefSeq" id="WP_123227393.1">
    <property type="nucleotide sequence ID" value="NZ_RJSE01000007.1"/>
</dbReference>
<sequence>MSEGRSSRTGDVHAVIHDIEVFDIHEPGDSGTEGGCFCYEVTATVGHVGSRGGDHFIVRVCSPKYVANHWQEVKGMWGLVPMVKGDGEVVSGTGLWLTEQWDEDAVTEAIRALVARSSPGSTWAEIGARIGRSTTWEFEYYRD</sequence>
<comment type="caution">
    <text evidence="1">The sequence shown here is derived from an EMBL/GenBank/DDBJ whole genome shotgun (WGS) entry which is preliminary data.</text>
</comment>